<dbReference type="Proteomes" id="UP000886657">
    <property type="component" value="Unassembled WGS sequence"/>
</dbReference>
<dbReference type="CDD" id="cd17574">
    <property type="entry name" value="REC_OmpR"/>
    <property type="match status" value="1"/>
</dbReference>
<evidence type="ECO:0000256" key="1">
    <source>
        <dbReference type="ARBA" id="ARBA00022553"/>
    </source>
</evidence>
<feature type="modified residue" description="4-aspartylphosphate" evidence="2">
    <location>
        <position position="52"/>
    </location>
</feature>
<dbReference type="AlphaFoldDB" id="A0A9D7SEI2"/>
<protein>
    <submittedName>
        <fullName evidence="4">Response regulator</fullName>
    </submittedName>
</protein>
<dbReference type="InterPro" id="IPR050595">
    <property type="entry name" value="Bact_response_regulator"/>
</dbReference>
<evidence type="ECO:0000313" key="5">
    <source>
        <dbReference type="Proteomes" id="UP000886657"/>
    </source>
</evidence>
<dbReference type="PANTHER" id="PTHR44591:SF3">
    <property type="entry name" value="RESPONSE REGULATORY DOMAIN-CONTAINING PROTEIN"/>
    <property type="match status" value="1"/>
</dbReference>
<dbReference type="SUPFAM" id="SSF52172">
    <property type="entry name" value="CheY-like"/>
    <property type="match status" value="1"/>
</dbReference>
<dbReference type="GO" id="GO:0000160">
    <property type="term" value="P:phosphorelay signal transduction system"/>
    <property type="evidence" value="ECO:0007669"/>
    <property type="project" value="InterPro"/>
</dbReference>
<dbReference type="Pfam" id="PF00072">
    <property type="entry name" value="Response_reg"/>
    <property type="match status" value="1"/>
</dbReference>
<dbReference type="EMBL" id="JADKIO010000005">
    <property type="protein sequence ID" value="MBK9795940.1"/>
    <property type="molecule type" value="Genomic_DNA"/>
</dbReference>
<dbReference type="Gene3D" id="3.40.50.2300">
    <property type="match status" value="1"/>
</dbReference>
<organism evidence="4 5">
    <name type="scientific">Candidatus Geothrix skivensis</name>
    <dbReference type="NCBI Taxonomy" id="2954439"/>
    <lineage>
        <taxon>Bacteria</taxon>
        <taxon>Pseudomonadati</taxon>
        <taxon>Acidobacteriota</taxon>
        <taxon>Holophagae</taxon>
        <taxon>Holophagales</taxon>
        <taxon>Holophagaceae</taxon>
        <taxon>Geothrix</taxon>
    </lineage>
</organism>
<evidence type="ECO:0000259" key="3">
    <source>
        <dbReference type="PROSITE" id="PS50110"/>
    </source>
</evidence>
<dbReference type="PANTHER" id="PTHR44591">
    <property type="entry name" value="STRESS RESPONSE REGULATOR PROTEIN 1"/>
    <property type="match status" value="1"/>
</dbReference>
<sequence>MAKILVVDDDSDIVEATQLFLTREGHQVEAAYNRQDGLKKVTSFQPDLLILDVIMEQPDDGFSMAQELRRAGNKVPILMLTSVGSVSGLTFGKDSLMVPVDDFQSKPIEPAKLIEKVNQLLKR</sequence>
<keyword evidence="1 2" id="KW-0597">Phosphoprotein</keyword>
<evidence type="ECO:0000256" key="2">
    <source>
        <dbReference type="PROSITE-ProRule" id="PRU00169"/>
    </source>
</evidence>
<feature type="domain" description="Response regulatory" evidence="3">
    <location>
        <begin position="3"/>
        <end position="121"/>
    </location>
</feature>
<dbReference type="PROSITE" id="PS50110">
    <property type="entry name" value="RESPONSE_REGULATORY"/>
    <property type="match status" value="1"/>
</dbReference>
<dbReference type="SMART" id="SM00448">
    <property type="entry name" value="REC"/>
    <property type="match status" value="1"/>
</dbReference>
<reference evidence="4" key="1">
    <citation type="submission" date="2020-10" db="EMBL/GenBank/DDBJ databases">
        <title>Connecting structure to function with the recovery of over 1000 high-quality activated sludge metagenome-assembled genomes encoding full-length rRNA genes using long-read sequencing.</title>
        <authorList>
            <person name="Singleton C.M."/>
            <person name="Petriglieri F."/>
            <person name="Kristensen J.M."/>
            <person name="Kirkegaard R.H."/>
            <person name="Michaelsen T.Y."/>
            <person name="Andersen M.H."/>
            <person name="Karst S.M."/>
            <person name="Dueholm M.S."/>
            <person name="Nielsen P.H."/>
            <person name="Albertsen M."/>
        </authorList>
    </citation>
    <scope>NUCLEOTIDE SEQUENCE</scope>
    <source>
        <strain evidence="4">Skiv_18-Q3-R9-52_MAXAC.067</strain>
    </source>
</reference>
<name>A0A9D7SEI2_9BACT</name>
<evidence type="ECO:0000313" key="4">
    <source>
        <dbReference type="EMBL" id="MBK9795940.1"/>
    </source>
</evidence>
<dbReference type="InterPro" id="IPR001789">
    <property type="entry name" value="Sig_transdc_resp-reg_receiver"/>
</dbReference>
<comment type="caution">
    <text evidence="4">The sequence shown here is derived from an EMBL/GenBank/DDBJ whole genome shotgun (WGS) entry which is preliminary data.</text>
</comment>
<accession>A0A9D7SEI2</accession>
<gene>
    <name evidence="4" type="ORF">IPP58_05505</name>
</gene>
<dbReference type="InterPro" id="IPR011006">
    <property type="entry name" value="CheY-like_superfamily"/>
</dbReference>
<proteinExistence type="predicted"/>